<dbReference type="SUPFAM" id="SSF81321">
    <property type="entry name" value="Family A G protein-coupled receptor-like"/>
    <property type="match status" value="1"/>
</dbReference>
<feature type="transmembrane region" description="Helical" evidence="13">
    <location>
        <begin position="195"/>
        <end position="218"/>
    </location>
</feature>
<dbReference type="PROSITE" id="PS50262">
    <property type="entry name" value="G_PROTEIN_RECEP_F1_2"/>
    <property type="match status" value="1"/>
</dbReference>
<evidence type="ECO:0000256" key="4">
    <source>
        <dbReference type="ARBA" id="ARBA00022989"/>
    </source>
</evidence>
<dbReference type="InterPro" id="IPR050125">
    <property type="entry name" value="GPCR_opsins"/>
</dbReference>
<feature type="domain" description="G-protein coupled receptors family 1 profile" evidence="14">
    <location>
        <begin position="48"/>
        <end position="295"/>
    </location>
</feature>
<evidence type="ECO:0000256" key="5">
    <source>
        <dbReference type="ARBA" id="ARBA00023040"/>
    </source>
</evidence>
<evidence type="ECO:0000256" key="7">
    <source>
        <dbReference type="ARBA" id="ARBA00023170"/>
    </source>
</evidence>
<dbReference type="Pfam" id="PF00001">
    <property type="entry name" value="7tm_1"/>
    <property type="match status" value="1"/>
</dbReference>
<protein>
    <recommendedName>
        <fullName evidence="14">G-protein coupled receptors family 1 profile domain-containing protein</fullName>
    </recommendedName>
</protein>
<evidence type="ECO:0000256" key="3">
    <source>
        <dbReference type="ARBA" id="ARBA00022692"/>
    </source>
</evidence>
<keyword evidence="9 11" id="KW-0807">Transducer</keyword>
<evidence type="ECO:0000256" key="13">
    <source>
        <dbReference type="SAM" id="Phobius"/>
    </source>
</evidence>
<keyword evidence="7 11" id="KW-0675">Receptor</keyword>
<evidence type="ECO:0000256" key="9">
    <source>
        <dbReference type="ARBA" id="ARBA00023224"/>
    </source>
</evidence>
<keyword evidence="6 13" id="KW-0472">Membrane</keyword>
<dbReference type="InterPro" id="IPR000276">
    <property type="entry name" value="GPCR_Rhodpsn"/>
</dbReference>
<dbReference type="EMBL" id="OV121138">
    <property type="protein sequence ID" value="CAH0560928.1"/>
    <property type="molecule type" value="Genomic_DNA"/>
</dbReference>
<evidence type="ECO:0000313" key="15">
    <source>
        <dbReference type="EMBL" id="CAH0560928.1"/>
    </source>
</evidence>
<dbReference type="CDD" id="cd14969">
    <property type="entry name" value="7tmA_Opsins_type2_animals"/>
    <property type="match status" value="1"/>
</dbReference>
<name>A0A9P0BDB1_BRAAE</name>
<proteinExistence type="inferred from homology"/>
<evidence type="ECO:0000259" key="14">
    <source>
        <dbReference type="PROSITE" id="PS50262"/>
    </source>
</evidence>
<organism evidence="15 16">
    <name type="scientific">Brassicogethes aeneus</name>
    <name type="common">Rape pollen beetle</name>
    <name type="synonym">Meligethes aeneus</name>
    <dbReference type="NCBI Taxonomy" id="1431903"/>
    <lineage>
        <taxon>Eukaryota</taxon>
        <taxon>Metazoa</taxon>
        <taxon>Ecdysozoa</taxon>
        <taxon>Arthropoda</taxon>
        <taxon>Hexapoda</taxon>
        <taxon>Insecta</taxon>
        <taxon>Pterygota</taxon>
        <taxon>Neoptera</taxon>
        <taxon>Endopterygota</taxon>
        <taxon>Coleoptera</taxon>
        <taxon>Polyphaga</taxon>
        <taxon>Cucujiformia</taxon>
        <taxon>Nitidulidae</taxon>
        <taxon>Meligethinae</taxon>
        <taxon>Brassicogethes</taxon>
    </lineage>
</organism>
<dbReference type="PROSITE" id="PS00237">
    <property type="entry name" value="G_PROTEIN_RECEP_F1_1"/>
    <property type="match status" value="1"/>
</dbReference>
<reference evidence="15" key="1">
    <citation type="submission" date="2021-12" db="EMBL/GenBank/DDBJ databases">
        <authorList>
            <person name="King R."/>
        </authorList>
    </citation>
    <scope>NUCLEOTIDE SEQUENCE</scope>
</reference>
<feature type="compositionally biased region" description="Basic and acidic residues" evidence="12">
    <location>
        <begin position="385"/>
        <end position="398"/>
    </location>
</feature>
<evidence type="ECO:0000256" key="12">
    <source>
        <dbReference type="SAM" id="MobiDB-lite"/>
    </source>
</evidence>
<evidence type="ECO:0000313" key="16">
    <source>
        <dbReference type="Proteomes" id="UP001154078"/>
    </source>
</evidence>
<keyword evidence="10" id="KW-0716">Sensory transduction</keyword>
<gene>
    <name evidence="15" type="ORF">MELIAE_LOCUS10596</name>
</gene>
<dbReference type="PRINTS" id="PR00237">
    <property type="entry name" value="GPCRRHODOPSN"/>
</dbReference>
<keyword evidence="4 13" id="KW-1133">Transmembrane helix</keyword>
<dbReference type="GO" id="GO:0004930">
    <property type="term" value="F:G protein-coupled receptor activity"/>
    <property type="evidence" value="ECO:0007669"/>
    <property type="project" value="UniProtKB-KW"/>
</dbReference>
<feature type="transmembrane region" description="Helical" evidence="13">
    <location>
        <begin position="148"/>
        <end position="167"/>
    </location>
</feature>
<dbReference type="GO" id="GO:0007601">
    <property type="term" value="P:visual perception"/>
    <property type="evidence" value="ECO:0007669"/>
    <property type="project" value="UniProtKB-KW"/>
</dbReference>
<keyword evidence="10" id="KW-0844">Vision</keyword>
<evidence type="ECO:0000256" key="8">
    <source>
        <dbReference type="ARBA" id="ARBA00023180"/>
    </source>
</evidence>
<feature type="transmembrane region" description="Helical" evidence="13">
    <location>
        <begin position="31"/>
        <end position="57"/>
    </location>
</feature>
<dbReference type="Proteomes" id="UP001154078">
    <property type="component" value="Chromosome 7"/>
</dbReference>
<keyword evidence="16" id="KW-1185">Reference proteome</keyword>
<comment type="similarity">
    <text evidence="2 11">Belongs to the G-protein coupled receptor 1 family.</text>
</comment>
<dbReference type="GO" id="GO:0016020">
    <property type="term" value="C:membrane"/>
    <property type="evidence" value="ECO:0007669"/>
    <property type="project" value="UniProtKB-SubCell"/>
</dbReference>
<dbReference type="InterPro" id="IPR017452">
    <property type="entry name" value="GPCR_Rhodpsn_7TM"/>
</dbReference>
<dbReference type="AlphaFoldDB" id="A0A9P0BDB1"/>
<feature type="transmembrane region" description="Helical" evidence="13">
    <location>
        <begin position="106"/>
        <end position="127"/>
    </location>
</feature>
<evidence type="ECO:0000256" key="6">
    <source>
        <dbReference type="ARBA" id="ARBA00023136"/>
    </source>
</evidence>
<dbReference type="OrthoDB" id="2101615at2759"/>
<feature type="transmembrane region" description="Helical" evidence="13">
    <location>
        <begin position="271"/>
        <end position="296"/>
    </location>
</feature>
<comment type="subcellular location">
    <subcellularLocation>
        <location evidence="1">Membrane</location>
        <topology evidence="1">Multi-pass membrane protein</topology>
    </subcellularLocation>
</comment>
<sequence length="404" mass="45789">MEFMETNDSTVTNITYYDNIDNDLLLPKYGYIFAATVLSLIGFFGFTLNLMVIVLMIKEKLVSSPLNIILFNLVCSDFSVSIFGNPFTFASAVAHKWIWGKTMCHMYGFFMSLLGITSITTLTVLAFERYMIVCHAFSKYTLSNKRSVYTVLGIWIYSAILTVPPLFGWGKYVTESANISCSVNWAEQTFNAQTYIIYLFIFGLKVPLVVIIYSYIHIISTIKKNHMQAGQVTKAENRVAYMVLVMVVAFLFAWTPYAVVSLIAQFWDASLISPVISVVPALIAKSSICYNPIIYVGMNTQLRKSFLEMLHVSQHSQSNEMYSETFTVGVTTRLQVPLVLKSSDDSKGKLINVENEGRISLIQKHIQRDQEKYKLNEITNLNGGDKNDNQKERLDENKCQITTV</sequence>
<keyword evidence="5 11" id="KW-0297">G-protein coupled receptor</keyword>
<keyword evidence="3 11" id="KW-0812">Transmembrane</keyword>
<feature type="region of interest" description="Disordered" evidence="12">
    <location>
        <begin position="381"/>
        <end position="404"/>
    </location>
</feature>
<evidence type="ECO:0000256" key="11">
    <source>
        <dbReference type="RuleBase" id="RU000688"/>
    </source>
</evidence>
<dbReference type="FunFam" id="1.20.1070.10:FF:000219">
    <property type="entry name" value="Opsin 5-like 2"/>
    <property type="match status" value="1"/>
</dbReference>
<dbReference type="Gene3D" id="1.20.1070.10">
    <property type="entry name" value="Rhodopsin 7-helix transmembrane proteins"/>
    <property type="match status" value="1"/>
</dbReference>
<evidence type="ECO:0000256" key="2">
    <source>
        <dbReference type="ARBA" id="ARBA00010663"/>
    </source>
</evidence>
<accession>A0A9P0BDB1</accession>
<feature type="transmembrane region" description="Helical" evidence="13">
    <location>
        <begin position="69"/>
        <end position="94"/>
    </location>
</feature>
<dbReference type="PANTHER" id="PTHR24240">
    <property type="entry name" value="OPSIN"/>
    <property type="match status" value="1"/>
</dbReference>
<evidence type="ECO:0000256" key="1">
    <source>
        <dbReference type="ARBA" id="ARBA00004141"/>
    </source>
</evidence>
<feature type="transmembrane region" description="Helical" evidence="13">
    <location>
        <begin position="239"/>
        <end position="259"/>
    </location>
</feature>
<keyword evidence="8" id="KW-0325">Glycoprotein</keyword>
<evidence type="ECO:0000256" key="10">
    <source>
        <dbReference type="ARBA" id="ARBA00023305"/>
    </source>
</evidence>